<dbReference type="KEGG" id="sro:Sros_7876"/>
<reference evidence="1 2" key="1">
    <citation type="journal article" date="2010" name="Stand. Genomic Sci.">
        <title>Complete genome sequence of Streptosporangium roseum type strain (NI 9100).</title>
        <authorList>
            <person name="Nolan M."/>
            <person name="Sikorski J."/>
            <person name="Jando M."/>
            <person name="Lucas S."/>
            <person name="Lapidus A."/>
            <person name="Glavina Del Rio T."/>
            <person name="Chen F."/>
            <person name="Tice H."/>
            <person name="Pitluck S."/>
            <person name="Cheng J.F."/>
            <person name="Chertkov O."/>
            <person name="Sims D."/>
            <person name="Meincke L."/>
            <person name="Brettin T."/>
            <person name="Han C."/>
            <person name="Detter J.C."/>
            <person name="Bruce D."/>
            <person name="Goodwin L."/>
            <person name="Land M."/>
            <person name="Hauser L."/>
            <person name="Chang Y.J."/>
            <person name="Jeffries C.D."/>
            <person name="Ivanova N."/>
            <person name="Mavromatis K."/>
            <person name="Mikhailova N."/>
            <person name="Chen A."/>
            <person name="Palaniappan K."/>
            <person name="Chain P."/>
            <person name="Rohde M."/>
            <person name="Goker M."/>
            <person name="Bristow J."/>
            <person name="Eisen J.A."/>
            <person name="Markowitz V."/>
            <person name="Hugenholtz P."/>
            <person name="Kyrpides N.C."/>
            <person name="Klenk H.P."/>
        </authorList>
    </citation>
    <scope>NUCLEOTIDE SEQUENCE [LARGE SCALE GENOMIC DNA]</scope>
    <source>
        <strain evidence="2">ATCC 12428 / DSM 43021 / JCM 3005 / NI 9100</strain>
    </source>
</reference>
<organism evidence="1 2">
    <name type="scientific">Streptosporangium roseum (strain ATCC 12428 / DSM 43021 / JCM 3005 / KCTC 9067 / NCIMB 10171 / NRRL 2505 / NI 9100)</name>
    <dbReference type="NCBI Taxonomy" id="479432"/>
    <lineage>
        <taxon>Bacteria</taxon>
        <taxon>Bacillati</taxon>
        <taxon>Actinomycetota</taxon>
        <taxon>Actinomycetes</taxon>
        <taxon>Streptosporangiales</taxon>
        <taxon>Streptosporangiaceae</taxon>
        <taxon>Streptosporangium</taxon>
    </lineage>
</organism>
<sequence length="110" mass="10878">MGVDGLVEGGGRGVTRNREEVVGRGVRRTVVGCGGAEVLVISGAGVGLADLVGSALVAAGVGRTESFPGQPTTDSGVPVNSPPTTVATAASISVPTTTPAIFRNRLRLPV</sequence>
<accession>D2AU82</accession>
<dbReference type="EMBL" id="CP001814">
    <property type="protein sequence ID" value="ACZ90537.1"/>
    <property type="molecule type" value="Genomic_DNA"/>
</dbReference>
<gene>
    <name evidence="1" type="ordered locus">Sros_7876</name>
</gene>
<dbReference type="AlphaFoldDB" id="D2AU82"/>
<dbReference type="HOGENOM" id="CLU_2169697_0_0_11"/>
<keyword evidence="2" id="KW-1185">Reference proteome</keyword>
<proteinExistence type="predicted"/>
<dbReference type="Proteomes" id="UP000002029">
    <property type="component" value="Chromosome"/>
</dbReference>
<evidence type="ECO:0000313" key="1">
    <source>
        <dbReference type="EMBL" id="ACZ90537.1"/>
    </source>
</evidence>
<evidence type="ECO:0000313" key="2">
    <source>
        <dbReference type="Proteomes" id="UP000002029"/>
    </source>
</evidence>
<protein>
    <submittedName>
        <fullName evidence="1">Uncharacterized protein</fullName>
    </submittedName>
</protein>
<name>D2AU82_STRRD</name>